<protein>
    <submittedName>
        <fullName evidence="1">Uncharacterized protein</fullName>
    </submittedName>
</protein>
<sequence>MQAVGKTSVSGGWAEDEDYLLGARSCGDGATVPLNIAHVHQSATTQRRREFSEIFSVGNSMRMHSDSPVSSSIDTGLIASSGEERLSPTVADDQRVLECLASIAYLVGSPLQRSQPTAAEPVQKALCVVRKLLQRGVNPEQIINVIESRDGVGGNNTEDF</sequence>
<reference evidence="2" key="1">
    <citation type="journal article" date="2010" name="PLoS Negl. Trop. Dis.">
        <title>The genome sequence of Trypanosoma brucei gambiense, causative agent of chronic human african trypanosomiasis.</title>
        <authorList>
            <person name="Jackson A.P."/>
            <person name="Sanders M."/>
            <person name="Berry A."/>
            <person name="McQuillan J."/>
            <person name="Aslett M.A."/>
            <person name="Quail M.A."/>
            <person name="Chukualim B."/>
            <person name="Capewell P."/>
            <person name="MacLeod A."/>
            <person name="Melville S.E."/>
            <person name="Gibson W."/>
            <person name="Barry J.D."/>
            <person name="Berriman M."/>
            <person name="Hertz-Fowler C."/>
        </authorList>
    </citation>
    <scope>NUCLEOTIDE SEQUENCE [LARGE SCALE GENOMIC DNA]</scope>
    <source>
        <strain evidence="2">MHOM/CI/86/DAL972</strain>
    </source>
</reference>
<dbReference type="VEuPathDB" id="TriTrypDB:Tbg972.10.14360"/>
<dbReference type="Proteomes" id="UP000002316">
    <property type="component" value="Chromosome 10"/>
</dbReference>
<name>D0A4Z4_TRYB9</name>
<dbReference type="EMBL" id="FN554973">
    <property type="protein sequence ID" value="CBH16338.1"/>
    <property type="molecule type" value="Genomic_DNA"/>
</dbReference>
<evidence type="ECO:0000313" key="2">
    <source>
        <dbReference type="Proteomes" id="UP000002316"/>
    </source>
</evidence>
<dbReference type="RefSeq" id="XP_011778602.1">
    <property type="nucleotide sequence ID" value="XM_011780300.1"/>
</dbReference>
<organism evidence="1 2">
    <name type="scientific">Trypanosoma brucei gambiense (strain MHOM/CI/86/DAL972)</name>
    <dbReference type="NCBI Taxonomy" id="679716"/>
    <lineage>
        <taxon>Eukaryota</taxon>
        <taxon>Discoba</taxon>
        <taxon>Euglenozoa</taxon>
        <taxon>Kinetoplastea</taxon>
        <taxon>Metakinetoplastina</taxon>
        <taxon>Trypanosomatida</taxon>
        <taxon>Trypanosomatidae</taxon>
        <taxon>Trypanosoma</taxon>
    </lineage>
</organism>
<dbReference type="KEGG" id="tbg:TbgDal_X14360"/>
<evidence type="ECO:0000313" key="1">
    <source>
        <dbReference type="EMBL" id="CBH16338.1"/>
    </source>
</evidence>
<dbReference type="OrthoDB" id="265915at2759"/>
<dbReference type="AlphaFoldDB" id="D0A4Z4"/>
<dbReference type="GeneID" id="23864644"/>
<proteinExistence type="predicted"/>
<gene>
    <name evidence="1" type="ORF">TbgDal_X14360</name>
</gene>
<accession>D0A4Z4</accession>